<evidence type="ECO:0000256" key="1">
    <source>
        <dbReference type="ARBA" id="ARBA00022729"/>
    </source>
</evidence>
<feature type="domain" description="Solute-binding protein family 3/N-terminal" evidence="4">
    <location>
        <begin position="56"/>
        <end position="290"/>
    </location>
</feature>
<feature type="chain" id="PRO_5046238940" evidence="3">
    <location>
        <begin position="26"/>
        <end position="303"/>
    </location>
</feature>
<proteinExistence type="predicted"/>
<dbReference type="RefSeq" id="WP_349216360.1">
    <property type="nucleotide sequence ID" value="NZ_JBBMFA010000096.1"/>
</dbReference>
<dbReference type="PANTHER" id="PTHR35936:SF17">
    <property type="entry name" value="ARGININE-BINDING EXTRACELLULAR PROTEIN ARTP"/>
    <property type="match status" value="1"/>
</dbReference>
<sequence>MNRNMRTIVAGLLAAAMTVGLTACGSSSSSSSAAASQPEQSTSASAAGTSGLEDGVLTVAMECAYAPYNWTQPDDSNGAVPIKGASDYANGYDVIMAKKIAEELGVELEIVRSDWDSLVPAVQSSTVDAVIAGQSMTPERSEQVDFAGPYFYATIVCLTKADSPYAQAQGLADLAGATGTAQIATIWYDTCLPQIEGAEIKTAAESAPAMLMALETGTVDFVCTDMPTAQGALQAYPDMVLLDFNDSDDNFVVDEGDINIGISMRKGNTELKKAIDGVLAGMTADDFNDLMAQAISVQPISEG</sequence>
<reference evidence="5 6" key="1">
    <citation type="submission" date="2024-03" db="EMBL/GenBank/DDBJ databases">
        <title>Human intestinal bacterial collection.</title>
        <authorList>
            <person name="Pauvert C."/>
            <person name="Hitch T.C.A."/>
            <person name="Clavel T."/>
        </authorList>
    </citation>
    <scope>NUCLEOTIDE SEQUENCE [LARGE SCALE GENOMIC DNA]</scope>
    <source>
        <strain evidence="5 6">CLA-JM-H11</strain>
    </source>
</reference>
<protein>
    <submittedName>
        <fullName evidence="5">Transporter substrate-binding domain-containing protein</fullName>
    </submittedName>
</protein>
<dbReference type="SUPFAM" id="SSF53850">
    <property type="entry name" value="Periplasmic binding protein-like II"/>
    <property type="match status" value="1"/>
</dbReference>
<accession>A0ABV1GGB0</accession>
<evidence type="ECO:0000256" key="3">
    <source>
        <dbReference type="SAM" id="SignalP"/>
    </source>
</evidence>
<evidence type="ECO:0000313" key="5">
    <source>
        <dbReference type="EMBL" id="MEQ2520814.1"/>
    </source>
</evidence>
<name>A0ABV1GGB0_9FIRM</name>
<dbReference type="InterPro" id="IPR001638">
    <property type="entry name" value="Solute-binding_3/MltF_N"/>
</dbReference>
<evidence type="ECO:0000313" key="6">
    <source>
        <dbReference type="Proteomes" id="UP001477672"/>
    </source>
</evidence>
<dbReference type="PANTHER" id="PTHR35936">
    <property type="entry name" value="MEMBRANE-BOUND LYTIC MUREIN TRANSGLYCOSYLASE F"/>
    <property type="match status" value="1"/>
</dbReference>
<keyword evidence="1 3" id="KW-0732">Signal</keyword>
<comment type="caution">
    <text evidence="5">The sequence shown here is derived from an EMBL/GenBank/DDBJ whole genome shotgun (WGS) entry which is preliminary data.</text>
</comment>
<keyword evidence="6" id="KW-1185">Reference proteome</keyword>
<dbReference type="PROSITE" id="PS51257">
    <property type="entry name" value="PROKAR_LIPOPROTEIN"/>
    <property type="match status" value="1"/>
</dbReference>
<dbReference type="Pfam" id="PF00497">
    <property type="entry name" value="SBP_bac_3"/>
    <property type="match status" value="1"/>
</dbReference>
<evidence type="ECO:0000256" key="2">
    <source>
        <dbReference type="SAM" id="MobiDB-lite"/>
    </source>
</evidence>
<dbReference type="SMART" id="SM00062">
    <property type="entry name" value="PBPb"/>
    <property type="match status" value="1"/>
</dbReference>
<dbReference type="Gene3D" id="3.40.190.10">
    <property type="entry name" value="Periplasmic binding protein-like II"/>
    <property type="match status" value="2"/>
</dbReference>
<evidence type="ECO:0000259" key="4">
    <source>
        <dbReference type="SMART" id="SM00062"/>
    </source>
</evidence>
<dbReference type="Proteomes" id="UP001477672">
    <property type="component" value="Unassembled WGS sequence"/>
</dbReference>
<gene>
    <name evidence="5" type="ORF">WMO24_10300</name>
</gene>
<feature type="region of interest" description="Disordered" evidence="2">
    <location>
        <begin position="28"/>
        <end position="49"/>
    </location>
</feature>
<feature type="signal peptide" evidence="3">
    <location>
        <begin position="1"/>
        <end position="25"/>
    </location>
</feature>
<organism evidence="5 6">
    <name type="scientific">Ruthenibacterium intestinale</name>
    <dbReference type="NCBI Taxonomy" id="3133163"/>
    <lineage>
        <taxon>Bacteria</taxon>
        <taxon>Bacillati</taxon>
        <taxon>Bacillota</taxon>
        <taxon>Clostridia</taxon>
        <taxon>Eubacteriales</taxon>
        <taxon>Oscillospiraceae</taxon>
        <taxon>Ruthenibacterium</taxon>
    </lineage>
</organism>
<dbReference type="EMBL" id="JBBMFA010000096">
    <property type="protein sequence ID" value="MEQ2520814.1"/>
    <property type="molecule type" value="Genomic_DNA"/>
</dbReference>